<dbReference type="AlphaFoldDB" id="A0A1E8EWQ3"/>
<organism evidence="1 2">
    <name type="scientific">Clostridium acetireducens DSM 10703</name>
    <dbReference type="NCBI Taxonomy" id="1121290"/>
    <lineage>
        <taxon>Bacteria</taxon>
        <taxon>Bacillati</taxon>
        <taxon>Bacillota</taxon>
        <taxon>Clostridia</taxon>
        <taxon>Eubacteriales</taxon>
        <taxon>Clostridiaceae</taxon>
        <taxon>Clostridium</taxon>
    </lineage>
</organism>
<dbReference type="Proteomes" id="UP000175744">
    <property type="component" value="Unassembled WGS sequence"/>
</dbReference>
<gene>
    <name evidence="1" type="ORF">CLOACE_19510</name>
</gene>
<dbReference type="OrthoDB" id="1933944at2"/>
<proteinExistence type="predicted"/>
<dbReference type="STRING" id="1121290.CLAOCE_19510"/>
<name>A0A1E8EWQ3_9CLOT</name>
<evidence type="ECO:0000313" key="1">
    <source>
        <dbReference type="EMBL" id="OFI05030.1"/>
    </source>
</evidence>
<keyword evidence="2" id="KW-1185">Reference proteome</keyword>
<sequence>MYFSKKTRISGDRDKISNCILNWSIGDENILNIISLPYNSSYILVKTILRYVYNNKKVLYITEEEYNIDLILNIKKYSKFRNYSYIRDVNMDLENNLIICNHKKASNIKNNFHLVIYDDVNSFPKYSNEEIKQLIMKKFNKSKCIIYSIESIFKNKMDIILPIKEDKKPIIEPRIITTRIDMNRDIPFLIYDYINFSIKFNRKVIIYVPDEIKVKNVFAYINKYPFRKEKNVYYYIKDKSNEKVITNFTKIKKAIIITNEFHYLFSYLTDTDIMVYFADDEKFNYKEFVYLCSKIKGNEGKYRGEVILLAYQETKQMEEAKIITRNFNKEAWETGLLKI</sequence>
<dbReference type="RefSeq" id="WP_070110913.1">
    <property type="nucleotide sequence ID" value="NZ_LZFO01000035.1"/>
</dbReference>
<evidence type="ECO:0000313" key="2">
    <source>
        <dbReference type="Proteomes" id="UP000175744"/>
    </source>
</evidence>
<accession>A0A1E8EWQ3</accession>
<reference evidence="1 2" key="1">
    <citation type="submission" date="2016-06" db="EMBL/GenBank/DDBJ databases">
        <title>Genome sequence of Clostridium acetireducens DSM 10703.</title>
        <authorList>
            <person name="Poehlein A."/>
            <person name="Fluechter S."/>
            <person name="Duerre P."/>
            <person name="Daniel R."/>
        </authorList>
    </citation>
    <scope>NUCLEOTIDE SEQUENCE [LARGE SCALE GENOMIC DNA]</scope>
    <source>
        <strain evidence="1 2">DSM 10703</strain>
    </source>
</reference>
<dbReference type="EMBL" id="LZFO01000035">
    <property type="protein sequence ID" value="OFI05030.1"/>
    <property type="molecule type" value="Genomic_DNA"/>
</dbReference>
<protein>
    <recommendedName>
        <fullName evidence="3">Comf operon protein A, DNA transporter ATPase</fullName>
    </recommendedName>
</protein>
<comment type="caution">
    <text evidence="1">The sequence shown here is derived from an EMBL/GenBank/DDBJ whole genome shotgun (WGS) entry which is preliminary data.</text>
</comment>
<evidence type="ECO:0008006" key="3">
    <source>
        <dbReference type="Google" id="ProtNLM"/>
    </source>
</evidence>